<protein>
    <submittedName>
        <fullName evidence="1">Uncharacterized protein</fullName>
    </submittedName>
</protein>
<organism evidence="1 2">
    <name type="scientific">Sphingomonas jinjuensis</name>
    <dbReference type="NCBI Taxonomy" id="535907"/>
    <lineage>
        <taxon>Bacteria</taxon>
        <taxon>Pseudomonadati</taxon>
        <taxon>Pseudomonadota</taxon>
        <taxon>Alphaproteobacteria</taxon>
        <taxon>Sphingomonadales</taxon>
        <taxon>Sphingomonadaceae</taxon>
        <taxon>Sphingomonas</taxon>
    </lineage>
</organism>
<evidence type="ECO:0000313" key="1">
    <source>
        <dbReference type="EMBL" id="MBB4154160.1"/>
    </source>
</evidence>
<sequence>MGDATEAAIAAAEWKTQHELRPVPAGGPERAQWEKAIDERLRRLAAKVLPTAGDGAADWRCAMVEALSDLPAMVALTAAKKAIHTPYRFIGEIEGEVRRLADEMIVRRRARLLRLATMRAEIERAAAMPAVLPAEPTLPPTPEAVEALNGYMRRVGCATRFTVDGGTYQADIAEEVPSA</sequence>
<dbReference type="RefSeq" id="WP_183984424.1">
    <property type="nucleotide sequence ID" value="NZ_JACIEV010000005.1"/>
</dbReference>
<proteinExistence type="predicted"/>
<name>A0A840F865_9SPHN</name>
<dbReference type="Proteomes" id="UP000529795">
    <property type="component" value="Unassembled WGS sequence"/>
</dbReference>
<dbReference type="AlphaFoldDB" id="A0A840F865"/>
<dbReference type="EMBL" id="JACIEV010000005">
    <property type="protein sequence ID" value="MBB4154160.1"/>
    <property type="molecule type" value="Genomic_DNA"/>
</dbReference>
<keyword evidence="2" id="KW-1185">Reference proteome</keyword>
<accession>A0A840F865</accession>
<reference evidence="1 2" key="1">
    <citation type="submission" date="2020-08" db="EMBL/GenBank/DDBJ databases">
        <title>Genomic Encyclopedia of Type Strains, Phase IV (KMG-IV): sequencing the most valuable type-strain genomes for metagenomic binning, comparative biology and taxonomic classification.</title>
        <authorList>
            <person name="Goeker M."/>
        </authorList>
    </citation>
    <scope>NUCLEOTIDE SEQUENCE [LARGE SCALE GENOMIC DNA]</scope>
    <source>
        <strain evidence="1 2">YC6723</strain>
    </source>
</reference>
<evidence type="ECO:0000313" key="2">
    <source>
        <dbReference type="Proteomes" id="UP000529795"/>
    </source>
</evidence>
<gene>
    <name evidence="1" type="ORF">GGQ80_002070</name>
</gene>
<comment type="caution">
    <text evidence="1">The sequence shown here is derived from an EMBL/GenBank/DDBJ whole genome shotgun (WGS) entry which is preliminary data.</text>
</comment>